<dbReference type="PROSITE" id="PS51379">
    <property type="entry name" value="4FE4S_FER_2"/>
    <property type="match status" value="2"/>
</dbReference>
<keyword evidence="2" id="KW-0479">Metal-binding</keyword>
<dbReference type="Gene3D" id="3.30.70.20">
    <property type="match status" value="1"/>
</dbReference>
<dbReference type="PROSITE" id="PS00198">
    <property type="entry name" value="4FE4S_FER_1"/>
    <property type="match status" value="2"/>
</dbReference>
<dbReference type="PANTHER" id="PTHR24960">
    <property type="entry name" value="PHOTOSYSTEM I IRON-SULFUR CENTER-RELATED"/>
    <property type="match status" value="1"/>
</dbReference>
<dbReference type="GO" id="GO:0046872">
    <property type="term" value="F:metal ion binding"/>
    <property type="evidence" value="ECO:0007669"/>
    <property type="project" value="UniProtKB-KW"/>
</dbReference>
<sequence length="268" mass="30672">MNVGVLIGSVTGNTEHFAHVIMDELKKQDPTLTFKEYMINREMNKKNTHADYKYPNCDAYLIGASVEVVGIPVYVRQYLESMPFENLKKKYILTFNTYGGTSGHSQFAIEQILLKSQALPVSHIQCIYPCNYVYSTKIYGKEIKQQLMQDLQAKCALFVNSLQSDNYSFVAQRKGFSYGIMYKAQHLRIPIKFIILNDCTGCGICVENCPSGIIRLENNRAIITEQDRCLGCFACFQKCPVKAIVDPKKKLLKVEQYNFKQSHIIERK</sequence>
<dbReference type="EMBL" id="CAXDID020000197">
    <property type="protein sequence ID" value="CAL6053611.1"/>
    <property type="molecule type" value="Genomic_DNA"/>
</dbReference>
<evidence type="ECO:0000256" key="2">
    <source>
        <dbReference type="ARBA" id="ARBA00022723"/>
    </source>
</evidence>
<proteinExistence type="predicted"/>
<evidence type="ECO:0000313" key="7">
    <source>
        <dbReference type="EMBL" id="CAL6053611.1"/>
    </source>
</evidence>
<dbReference type="Pfam" id="PF13187">
    <property type="entry name" value="Fer4_9"/>
    <property type="match status" value="1"/>
</dbReference>
<keyword evidence="8" id="KW-1185">Reference proteome</keyword>
<evidence type="ECO:0000313" key="6">
    <source>
        <dbReference type="EMBL" id="CAI9939739.1"/>
    </source>
</evidence>
<dbReference type="NCBIfam" id="NF038196">
    <property type="entry name" value="ferrodoxin_EFR1"/>
    <property type="match status" value="1"/>
</dbReference>
<dbReference type="PANTHER" id="PTHR24960:SF79">
    <property type="entry name" value="PHOTOSYSTEM I IRON-SULFUR CENTER"/>
    <property type="match status" value="1"/>
</dbReference>
<comment type="caution">
    <text evidence="6">The sequence shown here is derived from an EMBL/GenBank/DDBJ whole genome shotgun (WGS) entry which is preliminary data.</text>
</comment>
<accession>A0AA86PRE4</accession>
<dbReference type="InterPro" id="IPR029039">
    <property type="entry name" value="Flavoprotein-like_sf"/>
</dbReference>
<dbReference type="InterPro" id="IPR017900">
    <property type="entry name" value="4Fe4S_Fe_S_CS"/>
</dbReference>
<dbReference type="SUPFAM" id="SSF54862">
    <property type="entry name" value="4Fe-4S ferredoxins"/>
    <property type="match status" value="1"/>
</dbReference>
<keyword evidence="4" id="KW-0411">Iron-sulfur</keyword>
<dbReference type="Gene3D" id="3.40.50.360">
    <property type="match status" value="1"/>
</dbReference>
<feature type="domain" description="4Fe-4S ferredoxin-type" evidence="5">
    <location>
        <begin position="190"/>
        <end position="219"/>
    </location>
</feature>
<dbReference type="GO" id="GO:0051539">
    <property type="term" value="F:4 iron, 4 sulfur cluster binding"/>
    <property type="evidence" value="ECO:0007669"/>
    <property type="project" value="UniProtKB-KW"/>
</dbReference>
<reference evidence="7 8" key="2">
    <citation type="submission" date="2024-07" db="EMBL/GenBank/DDBJ databases">
        <authorList>
            <person name="Akdeniz Z."/>
        </authorList>
    </citation>
    <scope>NUCLEOTIDE SEQUENCE [LARGE SCALE GENOMIC DNA]</scope>
</reference>
<keyword evidence="1" id="KW-0004">4Fe-4S</keyword>
<evidence type="ECO:0000259" key="5">
    <source>
        <dbReference type="PROSITE" id="PS51379"/>
    </source>
</evidence>
<feature type="domain" description="4Fe-4S ferredoxin-type" evidence="5">
    <location>
        <begin position="220"/>
        <end position="250"/>
    </location>
</feature>
<evidence type="ECO:0000256" key="1">
    <source>
        <dbReference type="ARBA" id="ARBA00022485"/>
    </source>
</evidence>
<keyword evidence="3" id="KW-0408">Iron</keyword>
<evidence type="ECO:0000256" key="3">
    <source>
        <dbReference type="ARBA" id="ARBA00023004"/>
    </source>
</evidence>
<dbReference type="EMBL" id="CATOUU010000667">
    <property type="protein sequence ID" value="CAI9939739.1"/>
    <property type="molecule type" value="Genomic_DNA"/>
</dbReference>
<gene>
    <name evidence="6" type="ORF">HINF_LOCUS27384</name>
    <name evidence="7" type="ORF">HINF_LOCUS45467</name>
</gene>
<dbReference type="InterPro" id="IPR017896">
    <property type="entry name" value="4Fe4S_Fe-S-bd"/>
</dbReference>
<dbReference type="Proteomes" id="UP001642409">
    <property type="component" value="Unassembled WGS sequence"/>
</dbReference>
<dbReference type="InterPro" id="IPR047964">
    <property type="entry name" value="EFR1-like"/>
</dbReference>
<dbReference type="AlphaFoldDB" id="A0AA86PRE4"/>
<evidence type="ECO:0000256" key="4">
    <source>
        <dbReference type="ARBA" id="ARBA00023014"/>
    </source>
</evidence>
<dbReference type="InterPro" id="IPR050157">
    <property type="entry name" value="PSI_iron-sulfur_center"/>
</dbReference>
<protein>
    <submittedName>
        <fullName evidence="6">4Fe-4S ferredoxin iron-sulfur binding domain protein</fullName>
    </submittedName>
    <submittedName>
        <fullName evidence="7">4Fe-4S_ferredoxin iron-sulfur binding domain protein</fullName>
    </submittedName>
</protein>
<reference evidence="6" key="1">
    <citation type="submission" date="2023-06" db="EMBL/GenBank/DDBJ databases">
        <authorList>
            <person name="Kurt Z."/>
        </authorList>
    </citation>
    <scope>NUCLEOTIDE SEQUENCE</scope>
</reference>
<evidence type="ECO:0000313" key="8">
    <source>
        <dbReference type="Proteomes" id="UP001642409"/>
    </source>
</evidence>
<name>A0AA86PRE4_9EUKA</name>
<dbReference type="SUPFAM" id="SSF52218">
    <property type="entry name" value="Flavoproteins"/>
    <property type="match status" value="1"/>
</dbReference>
<organism evidence="6">
    <name type="scientific">Hexamita inflata</name>
    <dbReference type="NCBI Taxonomy" id="28002"/>
    <lineage>
        <taxon>Eukaryota</taxon>
        <taxon>Metamonada</taxon>
        <taxon>Diplomonadida</taxon>
        <taxon>Hexamitidae</taxon>
        <taxon>Hexamitinae</taxon>
        <taxon>Hexamita</taxon>
    </lineage>
</organism>